<keyword evidence="3" id="KW-1185">Reference proteome</keyword>
<feature type="region of interest" description="Disordered" evidence="1">
    <location>
        <begin position="1"/>
        <end position="112"/>
    </location>
</feature>
<feature type="compositionally biased region" description="Low complexity" evidence="1">
    <location>
        <begin position="1"/>
        <end position="12"/>
    </location>
</feature>
<feature type="compositionally biased region" description="Polar residues" evidence="1">
    <location>
        <begin position="18"/>
        <end position="28"/>
    </location>
</feature>
<accession>A0A9P4M9R0</accession>
<organism evidence="2 3">
    <name type="scientific">Rhizodiscina lignyota</name>
    <dbReference type="NCBI Taxonomy" id="1504668"/>
    <lineage>
        <taxon>Eukaryota</taxon>
        <taxon>Fungi</taxon>
        <taxon>Dikarya</taxon>
        <taxon>Ascomycota</taxon>
        <taxon>Pezizomycotina</taxon>
        <taxon>Dothideomycetes</taxon>
        <taxon>Pleosporomycetidae</taxon>
        <taxon>Aulographales</taxon>
        <taxon>Rhizodiscinaceae</taxon>
        <taxon>Rhizodiscina</taxon>
    </lineage>
</organism>
<protein>
    <submittedName>
        <fullName evidence="2">Uncharacterized protein</fullName>
    </submittedName>
</protein>
<evidence type="ECO:0000313" key="3">
    <source>
        <dbReference type="Proteomes" id="UP000799772"/>
    </source>
</evidence>
<sequence length="210" mass="23342">MTRSKTPSQSSRRSSDTLIGSSRSSSADTVVASRAGTPAEEAYGNSVIPPVPPIPAEYLQHQHASQAAAPTTPTPTDPEPRRGRRRRRRRPQDSAPPTQAGPATLNRQISEVQPEQVIHRLCDWPDPQELRETGGRVYSRSGREVSIDEYENHPDRVLSIRERVAKIKANIAVGLADLKKKEETKENANKEAFEDAWGVEMFEGLLEEEQ</sequence>
<dbReference type="AlphaFoldDB" id="A0A9P4M9R0"/>
<comment type="caution">
    <text evidence="2">The sequence shown here is derived from an EMBL/GenBank/DDBJ whole genome shotgun (WGS) entry which is preliminary data.</text>
</comment>
<reference evidence="2" key="1">
    <citation type="journal article" date="2020" name="Stud. Mycol.">
        <title>101 Dothideomycetes genomes: a test case for predicting lifestyles and emergence of pathogens.</title>
        <authorList>
            <person name="Haridas S."/>
            <person name="Albert R."/>
            <person name="Binder M."/>
            <person name="Bloem J."/>
            <person name="Labutti K."/>
            <person name="Salamov A."/>
            <person name="Andreopoulos B."/>
            <person name="Baker S."/>
            <person name="Barry K."/>
            <person name="Bills G."/>
            <person name="Bluhm B."/>
            <person name="Cannon C."/>
            <person name="Castanera R."/>
            <person name="Culley D."/>
            <person name="Daum C."/>
            <person name="Ezra D."/>
            <person name="Gonzalez J."/>
            <person name="Henrissat B."/>
            <person name="Kuo A."/>
            <person name="Liang C."/>
            <person name="Lipzen A."/>
            <person name="Lutzoni F."/>
            <person name="Magnuson J."/>
            <person name="Mondo S."/>
            <person name="Nolan M."/>
            <person name="Ohm R."/>
            <person name="Pangilinan J."/>
            <person name="Park H.-J."/>
            <person name="Ramirez L."/>
            <person name="Alfaro M."/>
            <person name="Sun H."/>
            <person name="Tritt A."/>
            <person name="Yoshinaga Y."/>
            <person name="Zwiers L.-H."/>
            <person name="Turgeon B."/>
            <person name="Goodwin S."/>
            <person name="Spatafora J."/>
            <person name="Crous P."/>
            <person name="Grigoriev I."/>
        </authorList>
    </citation>
    <scope>NUCLEOTIDE SEQUENCE</scope>
    <source>
        <strain evidence="2">CBS 133067</strain>
    </source>
</reference>
<proteinExistence type="predicted"/>
<evidence type="ECO:0000313" key="2">
    <source>
        <dbReference type="EMBL" id="KAF2102400.1"/>
    </source>
</evidence>
<evidence type="ECO:0000256" key="1">
    <source>
        <dbReference type="SAM" id="MobiDB-lite"/>
    </source>
</evidence>
<dbReference type="EMBL" id="ML978122">
    <property type="protein sequence ID" value="KAF2102400.1"/>
    <property type="molecule type" value="Genomic_DNA"/>
</dbReference>
<gene>
    <name evidence="2" type="ORF">NA57DRAFT_51981</name>
</gene>
<dbReference type="Proteomes" id="UP000799772">
    <property type="component" value="Unassembled WGS sequence"/>
</dbReference>
<name>A0A9P4M9R0_9PEZI</name>